<dbReference type="Pfam" id="PF03797">
    <property type="entry name" value="Autotransporter"/>
    <property type="match status" value="1"/>
</dbReference>
<dbReference type="Gene3D" id="2.40.128.130">
    <property type="entry name" value="Autotransporter beta-domain"/>
    <property type="match status" value="1"/>
</dbReference>
<dbReference type="RefSeq" id="WP_011945097.1">
    <property type="nucleotide sequence ID" value="NC_009488.1"/>
</dbReference>
<evidence type="ECO:0000256" key="2">
    <source>
        <dbReference type="SAM" id="SignalP"/>
    </source>
</evidence>
<feature type="region of interest" description="Disordered" evidence="1">
    <location>
        <begin position="433"/>
        <end position="458"/>
    </location>
</feature>
<evidence type="ECO:0000256" key="1">
    <source>
        <dbReference type="SAM" id="MobiDB-lite"/>
    </source>
</evidence>
<feature type="region of interest" description="Disordered" evidence="1">
    <location>
        <begin position="159"/>
        <end position="182"/>
    </location>
</feature>
<feature type="region of interest" description="Disordered" evidence="1">
    <location>
        <begin position="364"/>
        <end position="389"/>
    </location>
</feature>
<feature type="compositionally biased region" description="Polar residues" evidence="1">
    <location>
        <begin position="368"/>
        <end position="389"/>
    </location>
</feature>
<evidence type="ECO:0000313" key="4">
    <source>
        <dbReference type="EMBL" id="CAM81008.1"/>
    </source>
</evidence>
<dbReference type="SMART" id="SM00869">
    <property type="entry name" value="Autotransporter"/>
    <property type="match status" value="1"/>
</dbReference>
<dbReference type="Proteomes" id="UP000001565">
    <property type="component" value="Chromosome"/>
</dbReference>
<dbReference type="HOGENOM" id="CLU_342513_0_0_5"/>
<feature type="compositionally biased region" description="Polar residues" evidence="1">
    <location>
        <begin position="161"/>
        <end position="182"/>
    </location>
</feature>
<dbReference type="KEGG" id="ots:OTBS_1913"/>
<dbReference type="EMBL" id="AM494475">
    <property type="protein sequence ID" value="CAM81008.1"/>
    <property type="molecule type" value="Genomic_DNA"/>
</dbReference>
<keyword evidence="2" id="KW-0732">Signal</keyword>
<feature type="region of interest" description="Disordered" evidence="1">
    <location>
        <begin position="295"/>
        <end position="320"/>
    </location>
</feature>
<feature type="compositionally biased region" description="Polar residues" evidence="1">
    <location>
        <begin position="437"/>
        <end position="458"/>
    </location>
</feature>
<name>A5CF92_ORITB</name>
<gene>
    <name evidence="4" type="primary">rhp8</name>
    <name evidence="4" type="ordered locus">OTBS_1913</name>
</gene>
<feature type="chain" id="PRO_5002679134" evidence="2">
    <location>
        <begin position="26"/>
        <end position="998"/>
    </location>
</feature>
<evidence type="ECO:0000313" key="5">
    <source>
        <dbReference type="Proteomes" id="UP000001565"/>
    </source>
</evidence>
<dbReference type="InterPro" id="IPR005546">
    <property type="entry name" value="Autotransporte_beta"/>
</dbReference>
<organism evidence="4 5">
    <name type="scientific">Orientia tsutsugamushi (strain Boryong)</name>
    <name type="common">Rickettsia tsutsugamushi</name>
    <dbReference type="NCBI Taxonomy" id="357244"/>
    <lineage>
        <taxon>Bacteria</taxon>
        <taxon>Pseudomonadati</taxon>
        <taxon>Pseudomonadota</taxon>
        <taxon>Alphaproteobacteria</taxon>
        <taxon>Rickettsiales</taxon>
        <taxon>Rickettsiaceae</taxon>
        <taxon>Rickettsieae</taxon>
        <taxon>Orientia</taxon>
    </lineage>
</organism>
<feature type="region of interest" description="Disordered" evidence="1">
    <location>
        <begin position="226"/>
        <end position="251"/>
    </location>
</feature>
<reference evidence="4 5" key="1">
    <citation type="journal article" date="2007" name="Proc. Natl. Acad. Sci. U.S.A.">
        <title>The Orientia tsutsugamushi genome reveals massive proliferation of conjugative type IV secretion system and host-cell interaction genes.</title>
        <authorList>
            <person name="Cho N.-H."/>
            <person name="Kim H.-R."/>
            <person name="Lee J.-H."/>
            <person name="Kim S.-Y."/>
            <person name="Kim J."/>
            <person name="Cha S."/>
            <person name="Kim S.-Y."/>
            <person name="Darby A.C."/>
            <person name="Fuxelius H.-H."/>
            <person name="Yin J."/>
            <person name="Kim J.H."/>
            <person name="Kim J."/>
            <person name="Lee S.J."/>
            <person name="Koh Y.-S."/>
            <person name="Jang W.-J."/>
            <person name="Park K.-H."/>
            <person name="Andersson S.G.E."/>
            <person name="Choi M.-S."/>
            <person name="Kim I.-S."/>
        </authorList>
    </citation>
    <scope>NUCLEOTIDE SEQUENCE [LARGE SCALE GENOMIC DNA]</scope>
    <source>
        <strain evidence="4 5">Boryong</strain>
    </source>
</reference>
<feature type="compositionally biased region" description="Polar residues" evidence="1">
    <location>
        <begin position="299"/>
        <end position="320"/>
    </location>
</feature>
<proteinExistence type="predicted"/>
<sequence length="998" mass="111094">MKNNKKIAIVIISTLFFTYTIQSMANEPNTKSSTANFKEQLSERLRMHQQSPNESDDEDDMEADIKSQQQFADFKKHQNSNNKYVSKIFAPETLITKVPRIPDKENNTTPSQNNDATDEWDDDNISSKDLNSSQKALTFKESVNIIGTKLVPMFAEKSKTNTKQQTDNNAKNNVTAIPNSNTTSIATTHSNYNISSKDLNSSQKALTFKEKVNIIGTKLVPMFAEKSKTNTKQQTDNNAKNNVTAIPNSNTTSIATTHSNYNISSKDLNSSQKALTFKEKVNIIGTKLVPMFAEKSKTNTKQQTDNNAKNNVTAIPNSNTTSIATTHSNYNISSKDLNSSQKALTFKEKVNIIGTKLVPMFAEKSKTNTKQQTDNNAKNNVTAIPNSNTTSIATTHSNYNISSKDLNSSQKALTFKEKVNIIGTKLVPMFAEKSKTNTKQQTDNNAKNNVTAIPNSNTTSIATTHSNYNISSKDLNSSHNPLTVEQTENIERKLLPIISKTAAELKNINTKLTLICSDQSNAEIDDIYHDAEYNQSNAEIDDIYHDAEYNQSNAEIDDIYHDAEYNQSNAEIDDIYHDAEYNQSNAEIDDIYHDAEYNQSNAEIDDIYHDAEDVLDCSTNQPSLLLPSTLNNSAVQPLNNNNQQFDNSEQNKTIESELKVKEYFKEQEKVLLKAAQTNEIATTSAIAAVTVATVSDITSSISKMCQNHRNIISSGSNINNNTSWSIQGKFFTAAINPNESTENNQYNLNSNGIFVTANKYLTEKIIIGITGLYTNSSINYDQSVLTTTDCTTYSLSLNGRYYLQRNIFIQGITGFINYDGKNKYTTQSSSKISGVSYYGDFMLGCDLYHTNSQLILSPIVGIRYNRIHNSSYELFDDITIGSMDSNILAGRVGLSTKYTINNISKNISVIPEFQAFIHTNLYTNSSNNIMLEYANSINYNDVDNAKPISIEDTKPTCQLGAAITLLLTNKIELGGSYNVYFAEKYIVKVSTISIKANF</sequence>
<feature type="region of interest" description="Disordered" evidence="1">
    <location>
        <begin position="44"/>
        <end position="63"/>
    </location>
</feature>
<accession>A5CF92</accession>
<dbReference type="AlphaFoldDB" id="A5CF92"/>
<evidence type="ECO:0000259" key="3">
    <source>
        <dbReference type="PROSITE" id="PS51208"/>
    </source>
</evidence>
<dbReference type="SUPFAM" id="SSF103515">
    <property type="entry name" value="Autotransporter"/>
    <property type="match status" value="1"/>
</dbReference>
<protein>
    <submittedName>
        <fullName evidence="4">OmpA-like, putative autotransporter</fullName>
    </submittedName>
</protein>
<feature type="domain" description="Autotransporter" evidence="3">
    <location>
        <begin position="723"/>
        <end position="998"/>
    </location>
</feature>
<feature type="region of interest" description="Disordered" evidence="1">
    <location>
        <begin position="99"/>
        <end position="130"/>
    </location>
</feature>
<dbReference type="PROSITE" id="PS51208">
    <property type="entry name" value="AUTOTRANSPORTER"/>
    <property type="match status" value="1"/>
</dbReference>
<dbReference type="InterPro" id="IPR036709">
    <property type="entry name" value="Autotransporte_beta_dom_sf"/>
</dbReference>
<feature type="compositionally biased region" description="Polar residues" evidence="1">
    <location>
        <begin position="230"/>
        <end position="251"/>
    </location>
</feature>
<feature type="signal peptide" evidence="2">
    <location>
        <begin position="1"/>
        <end position="25"/>
    </location>
</feature>
<dbReference type="eggNOG" id="COG3468">
    <property type="taxonomic scope" value="Bacteria"/>
</dbReference>